<dbReference type="KEGG" id="dtx:ATSB10_36510"/>
<evidence type="ECO:0000313" key="4">
    <source>
        <dbReference type="Proteomes" id="UP000077255"/>
    </source>
</evidence>
<proteinExistence type="predicted"/>
<feature type="chain" id="PRO_5007823338" description="DUF4097 domain-containing protein" evidence="1">
    <location>
        <begin position="21"/>
        <end position="301"/>
    </location>
</feature>
<keyword evidence="1" id="KW-0732">Signal</keyword>
<organism evidence="3 4">
    <name type="scientific">Dyella thiooxydans</name>
    <dbReference type="NCBI Taxonomy" id="445710"/>
    <lineage>
        <taxon>Bacteria</taxon>
        <taxon>Pseudomonadati</taxon>
        <taxon>Pseudomonadota</taxon>
        <taxon>Gammaproteobacteria</taxon>
        <taxon>Lysobacterales</taxon>
        <taxon>Rhodanobacteraceae</taxon>
        <taxon>Dyella</taxon>
    </lineage>
</organism>
<keyword evidence="4" id="KW-1185">Reference proteome</keyword>
<evidence type="ECO:0000259" key="2">
    <source>
        <dbReference type="Pfam" id="PF13349"/>
    </source>
</evidence>
<accession>A0A161JDF3</accession>
<reference evidence="3 4" key="1">
    <citation type="submission" date="2016-02" db="EMBL/GenBank/DDBJ databases">
        <title>Complete genome sequencing and analysis of ATSB10, Dyella thiooxydans isolated from rhizosphere soil of sunflower (Helianthus annuus L.).</title>
        <authorList>
            <person name="Lee Y."/>
            <person name="Hwangbo K."/>
            <person name="Chung H."/>
            <person name="Yoo J."/>
            <person name="Kim K.Y."/>
            <person name="Sa T.M."/>
            <person name="Um Y."/>
            <person name="Madhaiyan M."/>
        </authorList>
    </citation>
    <scope>NUCLEOTIDE SEQUENCE [LARGE SCALE GENOMIC DNA]</scope>
    <source>
        <strain evidence="3 4">ATSB10</strain>
    </source>
</reference>
<dbReference type="RefSeq" id="WP_063674061.1">
    <property type="nucleotide sequence ID" value="NZ_CP014841.1"/>
</dbReference>
<protein>
    <recommendedName>
        <fullName evidence="2">DUF4097 domain-containing protein</fullName>
    </recommendedName>
</protein>
<gene>
    <name evidence="3" type="ORF">ATSB10_36510</name>
</gene>
<sequence>MKTFRYLTLLAALHAGAAWADTPLDLTHAATPKVRVSISNIKGEVNVTAWDRDTVHVGGTLGDGARPLEITGSDDDLEIKVRAQGHSGLLNWGSDNAMGASTLDVQVPRGASLDVSVVSAPLSIDGIDGGTVEVNSVSGRVRINARTPKLSVDSVSGSIEQAGHAATADLQTVSGDILAPVLGAEARLETVSGKVQAHGGPWKKVTLSTVSGDVDVAGDMAADGKMDIDSMSGDVQVSLPTGVSTSIHASSFSGNLRSAFGTAQRNEHGPGSELDATAGSGSARIVIESFSGDVRIRAGDH</sequence>
<feature type="signal peptide" evidence="1">
    <location>
        <begin position="1"/>
        <end position="20"/>
    </location>
</feature>
<dbReference type="Pfam" id="PF13349">
    <property type="entry name" value="DUF4097"/>
    <property type="match status" value="1"/>
</dbReference>
<dbReference type="PATRIC" id="fig|445710.3.peg.3650"/>
<dbReference type="STRING" id="445710.ATSB10_36510"/>
<dbReference type="EMBL" id="CP014841">
    <property type="protein sequence ID" value="AND71105.1"/>
    <property type="molecule type" value="Genomic_DNA"/>
</dbReference>
<dbReference type="OrthoDB" id="7056452at2"/>
<dbReference type="InterPro" id="IPR025164">
    <property type="entry name" value="Toastrack_DUF4097"/>
</dbReference>
<dbReference type="AlphaFoldDB" id="A0A161JDF3"/>
<feature type="domain" description="DUF4097" evidence="2">
    <location>
        <begin position="37"/>
        <end position="296"/>
    </location>
</feature>
<name>A0A161JDF3_9GAMM</name>
<evidence type="ECO:0000313" key="3">
    <source>
        <dbReference type="EMBL" id="AND71105.1"/>
    </source>
</evidence>
<dbReference type="Proteomes" id="UP000077255">
    <property type="component" value="Chromosome"/>
</dbReference>
<evidence type="ECO:0000256" key="1">
    <source>
        <dbReference type="SAM" id="SignalP"/>
    </source>
</evidence>